<dbReference type="STRING" id="1798351.A2930_00890"/>
<comment type="catalytic activity">
    <reaction evidence="7">
        <text>a peptidoglycan chain = a peptidoglycan chain with N-acetyl-1,6-anhydromuramyl-[peptide] at the reducing end + a peptidoglycan chain with N-acetylglucosamine at the non-reducing end.</text>
        <dbReference type="EC" id="4.2.2.29"/>
    </reaction>
</comment>
<dbReference type="PANTHER" id="PTHR30518">
    <property type="entry name" value="ENDOLYTIC MUREIN TRANSGLYCOSYLASE"/>
    <property type="match status" value="1"/>
</dbReference>
<evidence type="ECO:0000256" key="2">
    <source>
        <dbReference type="ARBA" id="ARBA00022692"/>
    </source>
</evidence>
<keyword evidence="5 7" id="KW-0456">Lyase</keyword>
<dbReference type="GO" id="GO:0071555">
    <property type="term" value="P:cell wall organization"/>
    <property type="evidence" value="ECO:0007669"/>
    <property type="project" value="UniProtKB-KW"/>
</dbReference>
<keyword evidence="6 7" id="KW-0961">Cell wall biogenesis/degradation</keyword>
<dbReference type="PANTHER" id="PTHR30518:SF2">
    <property type="entry name" value="ENDOLYTIC MUREIN TRANSGLYCOSYLASE"/>
    <property type="match status" value="1"/>
</dbReference>
<evidence type="ECO:0000313" key="8">
    <source>
        <dbReference type="EMBL" id="OGF80567.1"/>
    </source>
</evidence>
<dbReference type="EC" id="4.2.2.29" evidence="7"/>
<evidence type="ECO:0000256" key="6">
    <source>
        <dbReference type="ARBA" id="ARBA00023316"/>
    </source>
</evidence>
<feature type="site" description="Important for catalytic activity" evidence="7">
    <location>
        <position position="159"/>
    </location>
</feature>
<evidence type="ECO:0000256" key="4">
    <source>
        <dbReference type="ARBA" id="ARBA00023136"/>
    </source>
</evidence>
<evidence type="ECO:0000256" key="5">
    <source>
        <dbReference type="ARBA" id="ARBA00023239"/>
    </source>
</evidence>
<evidence type="ECO:0000313" key="9">
    <source>
        <dbReference type="Proteomes" id="UP000178114"/>
    </source>
</evidence>
<evidence type="ECO:0000256" key="1">
    <source>
        <dbReference type="ARBA" id="ARBA00022475"/>
    </source>
</evidence>
<dbReference type="EMBL" id="MFID01000033">
    <property type="protein sequence ID" value="OGF80567.1"/>
    <property type="molecule type" value="Genomic_DNA"/>
</dbReference>
<dbReference type="InterPro" id="IPR003770">
    <property type="entry name" value="MLTG-like"/>
</dbReference>
<gene>
    <name evidence="7" type="primary">mltG</name>
    <name evidence="8" type="ORF">A2930_00890</name>
</gene>
<dbReference type="GO" id="GO:0009252">
    <property type="term" value="P:peptidoglycan biosynthetic process"/>
    <property type="evidence" value="ECO:0007669"/>
    <property type="project" value="UniProtKB-UniRule"/>
</dbReference>
<evidence type="ECO:0000256" key="7">
    <source>
        <dbReference type="HAMAP-Rule" id="MF_02065"/>
    </source>
</evidence>
<accession>A0A1F5WY60</accession>
<keyword evidence="4 7" id="KW-0472">Membrane</keyword>
<proteinExistence type="inferred from homology"/>
<dbReference type="Proteomes" id="UP000178114">
    <property type="component" value="Unassembled WGS sequence"/>
</dbReference>
<comment type="function">
    <text evidence="7">Functions as a peptidoglycan terminase that cleaves nascent peptidoglycan strands endolytically to terminate their elongation.</text>
</comment>
<dbReference type="NCBIfam" id="TIGR00247">
    <property type="entry name" value="endolytic transglycosylase MltG"/>
    <property type="match status" value="1"/>
</dbReference>
<keyword evidence="1 7" id="KW-1003">Cell membrane</keyword>
<dbReference type="HAMAP" id="MF_02065">
    <property type="entry name" value="MltG"/>
    <property type="match status" value="1"/>
</dbReference>
<feature type="transmembrane region" description="Helical" evidence="7">
    <location>
        <begin position="27"/>
        <end position="47"/>
    </location>
</feature>
<comment type="subcellular location">
    <subcellularLocation>
        <location evidence="7">Cell membrane</location>
        <topology evidence="7">Single-pass membrane protein</topology>
    </subcellularLocation>
</comment>
<protein>
    <recommendedName>
        <fullName evidence="7">Endolytic murein transglycosylase</fullName>
        <ecNumber evidence="7">4.2.2.29</ecNumber>
    </recommendedName>
    <alternativeName>
        <fullName evidence="7">Peptidoglycan lytic transglycosylase</fullName>
    </alternativeName>
    <alternativeName>
        <fullName evidence="7">Peptidoglycan polymerization terminase</fullName>
    </alternativeName>
</protein>
<comment type="similarity">
    <text evidence="7">Belongs to the transglycosylase MltG family.</text>
</comment>
<keyword evidence="3 7" id="KW-1133">Transmembrane helix</keyword>
<reference evidence="8 9" key="1">
    <citation type="journal article" date="2016" name="Nat. Commun.">
        <title>Thousands of microbial genomes shed light on interconnected biogeochemical processes in an aquifer system.</title>
        <authorList>
            <person name="Anantharaman K."/>
            <person name="Brown C.T."/>
            <person name="Hug L.A."/>
            <person name="Sharon I."/>
            <person name="Castelle C.J."/>
            <person name="Probst A.J."/>
            <person name="Thomas B.C."/>
            <person name="Singh A."/>
            <person name="Wilkins M.J."/>
            <person name="Karaoz U."/>
            <person name="Brodie E.L."/>
            <person name="Williams K.H."/>
            <person name="Hubbard S.S."/>
            <person name="Banfield J.F."/>
        </authorList>
    </citation>
    <scope>NUCLEOTIDE SEQUENCE [LARGE SCALE GENOMIC DNA]</scope>
</reference>
<dbReference type="GO" id="GO:0008932">
    <property type="term" value="F:lytic endotransglycosylase activity"/>
    <property type="evidence" value="ECO:0007669"/>
    <property type="project" value="UniProtKB-UniRule"/>
</dbReference>
<evidence type="ECO:0000256" key="3">
    <source>
        <dbReference type="ARBA" id="ARBA00022989"/>
    </source>
</evidence>
<dbReference type="Pfam" id="PF02618">
    <property type="entry name" value="YceG"/>
    <property type="match status" value="1"/>
</dbReference>
<comment type="caution">
    <text evidence="8">The sequence shown here is derived from an EMBL/GenBank/DDBJ whole genome shotgun (WGS) entry which is preliminary data.</text>
</comment>
<keyword evidence="2 7" id="KW-0812">Transmembrane</keyword>
<dbReference type="AlphaFoldDB" id="A0A1F5WY60"/>
<dbReference type="Gene3D" id="3.30.1490.480">
    <property type="entry name" value="Endolytic murein transglycosylase"/>
    <property type="match status" value="1"/>
</dbReference>
<organism evidence="8 9">
    <name type="scientific">Candidatus Giovannonibacteria bacterium RIFCSPLOWO2_01_FULL_45_34</name>
    <dbReference type="NCBI Taxonomy" id="1798351"/>
    <lineage>
        <taxon>Bacteria</taxon>
        <taxon>Candidatus Giovannoniibacteriota</taxon>
    </lineage>
</organism>
<sequence length="272" mass="30652">MAGFLFCLKICIIKLQMEQGTNMKKNILRAIAVLAALFLIIYVFAGLPDFVKNREREVKESNEITITIPEGLNARQIGDLLEKKGLFAGSVFVAEAGREEGFLFPDTYRFYKDAKPADVISKMKENFNKKLTRDILDEIAAQKQTLKNIITMASILEEEVRGEEDMKIVAGILWKRIDRGMGLNVDAALTYVLGKTSAELTDGDLKYDSPYNTYLYRGLPPTPISNPGLSTINAALNPTTSKYFYYLTGKDGKTYYAETLEGHTLNKRKYLR</sequence>
<dbReference type="GO" id="GO:0005886">
    <property type="term" value="C:plasma membrane"/>
    <property type="evidence" value="ECO:0007669"/>
    <property type="project" value="UniProtKB-SubCell"/>
</dbReference>
<name>A0A1F5WY60_9BACT</name>